<protein>
    <submittedName>
        <fullName evidence="4">Zinc-dependent alcohol dehydrogenase family protein</fullName>
    </submittedName>
</protein>
<evidence type="ECO:0000313" key="5">
    <source>
        <dbReference type="Proteomes" id="UP001220022"/>
    </source>
</evidence>
<dbReference type="InterPro" id="IPR020843">
    <property type="entry name" value="ER"/>
</dbReference>
<dbReference type="Proteomes" id="UP001220022">
    <property type="component" value="Unassembled WGS sequence"/>
</dbReference>
<dbReference type="EMBL" id="JARHTQ010000018">
    <property type="protein sequence ID" value="MDF2258861.1"/>
    <property type="molecule type" value="Genomic_DNA"/>
</dbReference>
<keyword evidence="1" id="KW-0521">NADP</keyword>
<evidence type="ECO:0000313" key="4">
    <source>
        <dbReference type="EMBL" id="MDF2258861.1"/>
    </source>
</evidence>
<dbReference type="InterPro" id="IPR036291">
    <property type="entry name" value="NAD(P)-bd_dom_sf"/>
</dbReference>
<comment type="caution">
    <text evidence="4">The sequence shown here is derived from an EMBL/GenBank/DDBJ whole genome shotgun (WGS) entry which is preliminary data.</text>
</comment>
<dbReference type="PANTHER" id="PTHR48106:SF2">
    <property type="entry name" value="ZN2+-BINDING DEHYDROGENASE"/>
    <property type="match status" value="1"/>
</dbReference>
<evidence type="ECO:0000256" key="2">
    <source>
        <dbReference type="ARBA" id="ARBA00023002"/>
    </source>
</evidence>
<dbReference type="Gene3D" id="3.90.180.10">
    <property type="entry name" value="Medium-chain alcohol dehydrogenases, catalytic domain"/>
    <property type="match status" value="1"/>
</dbReference>
<dbReference type="RefSeq" id="WP_275818290.1">
    <property type="nucleotide sequence ID" value="NZ_BAAANM010000014.1"/>
</dbReference>
<name>A0ABT5Z4V6_9ACTN</name>
<reference evidence="4 5" key="1">
    <citation type="submission" date="2023-03" db="EMBL/GenBank/DDBJ databases">
        <title>Draft genome sequence of type strain Streptomyces ferralitis JCM 14344.</title>
        <authorList>
            <person name="Klaysubun C."/>
            <person name="Duangmal K."/>
        </authorList>
    </citation>
    <scope>NUCLEOTIDE SEQUENCE [LARGE SCALE GENOMIC DNA]</scope>
    <source>
        <strain evidence="4 5">JCM 14344</strain>
    </source>
</reference>
<keyword evidence="2" id="KW-0560">Oxidoreductase</keyword>
<organism evidence="4 5">
    <name type="scientific">Streptantibioticus ferralitis</name>
    <dbReference type="NCBI Taxonomy" id="236510"/>
    <lineage>
        <taxon>Bacteria</taxon>
        <taxon>Bacillati</taxon>
        <taxon>Actinomycetota</taxon>
        <taxon>Actinomycetes</taxon>
        <taxon>Kitasatosporales</taxon>
        <taxon>Streptomycetaceae</taxon>
        <taxon>Streptantibioticus</taxon>
    </lineage>
</organism>
<accession>A0ABT5Z4V6</accession>
<dbReference type="SMART" id="SM00829">
    <property type="entry name" value="PKS_ER"/>
    <property type="match status" value="1"/>
</dbReference>
<dbReference type="InterPro" id="IPR013149">
    <property type="entry name" value="ADH-like_C"/>
</dbReference>
<dbReference type="CDD" id="cd05282">
    <property type="entry name" value="ETR_like"/>
    <property type="match status" value="1"/>
</dbReference>
<dbReference type="Pfam" id="PF08240">
    <property type="entry name" value="ADH_N"/>
    <property type="match status" value="1"/>
</dbReference>
<feature type="domain" description="Enoyl reductase (ER)" evidence="3">
    <location>
        <begin position="30"/>
        <end position="347"/>
    </location>
</feature>
<evidence type="ECO:0000256" key="1">
    <source>
        <dbReference type="ARBA" id="ARBA00022857"/>
    </source>
</evidence>
<dbReference type="InterPro" id="IPR011032">
    <property type="entry name" value="GroES-like_sf"/>
</dbReference>
<dbReference type="InterPro" id="IPR013154">
    <property type="entry name" value="ADH-like_N"/>
</dbReference>
<dbReference type="PANTHER" id="PTHR48106">
    <property type="entry name" value="QUINONE OXIDOREDUCTASE PIG3-RELATED"/>
    <property type="match status" value="1"/>
</dbReference>
<evidence type="ECO:0000259" key="3">
    <source>
        <dbReference type="SMART" id="SM00829"/>
    </source>
</evidence>
<dbReference type="Gene3D" id="3.40.50.720">
    <property type="entry name" value="NAD(P)-binding Rossmann-like Domain"/>
    <property type="match status" value="1"/>
</dbReference>
<proteinExistence type="predicted"/>
<sequence length="351" mass="38159">MKKATIIACPGGDDAQEPSMKAIRFAQHGEPTEVLTVEDLPIPEPGEGQVRVRILQTPVNPSDLLYVRGHYAGVQAHFPAPTGFEGVGIVEALGPGVKEVAEGQRVSVVNGQGGNWAEYAVVPASDLFLAPDEIPDDQVASFVINPASAILMVRHVLAVPEGEWLLQSAAGSELGRMVIRLAKRDGIRTVNVVRRRESAEELERLGADVVLVTADGPIDEQVRKVVDPAGIKYAIDPVVGETGTQIFKSLHEDGRMLVYGSLTGEPIRVGDDPRFILAGRRILEVYWLGYWLPRLTEAQRKQLGQDIIDLMREGIVETSPGRKYSLDEINEAVIQAEQKGRQGKVFLVPGS</sequence>
<dbReference type="SUPFAM" id="SSF50129">
    <property type="entry name" value="GroES-like"/>
    <property type="match status" value="1"/>
</dbReference>
<dbReference type="SUPFAM" id="SSF51735">
    <property type="entry name" value="NAD(P)-binding Rossmann-fold domains"/>
    <property type="match status" value="1"/>
</dbReference>
<keyword evidence="5" id="KW-1185">Reference proteome</keyword>
<dbReference type="Pfam" id="PF00107">
    <property type="entry name" value="ADH_zinc_N"/>
    <property type="match status" value="1"/>
</dbReference>
<gene>
    <name evidence="4" type="ORF">P2L57_25030</name>
</gene>